<evidence type="ECO:0000256" key="1">
    <source>
        <dbReference type="SAM" id="Phobius"/>
    </source>
</evidence>
<keyword evidence="3" id="KW-1185">Reference proteome</keyword>
<dbReference type="AlphaFoldDB" id="W4JTC9"/>
<dbReference type="HOGENOM" id="CLU_1283406_0_0_1"/>
<feature type="transmembrane region" description="Helical" evidence="1">
    <location>
        <begin position="64"/>
        <end position="85"/>
    </location>
</feature>
<dbReference type="RefSeq" id="XP_009551894.1">
    <property type="nucleotide sequence ID" value="XM_009553599.1"/>
</dbReference>
<keyword evidence="1" id="KW-1133">Transmembrane helix</keyword>
<reference evidence="2 3" key="1">
    <citation type="journal article" date="2012" name="New Phytol.">
        <title>Insight into trade-off between wood decay and parasitism from the genome of a fungal forest pathogen.</title>
        <authorList>
            <person name="Olson A."/>
            <person name="Aerts A."/>
            <person name="Asiegbu F."/>
            <person name="Belbahri L."/>
            <person name="Bouzid O."/>
            <person name="Broberg A."/>
            <person name="Canback B."/>
            <person name="Coutinho P.M."/>
            <person name="Cullen D."/>
            <person name="Dalman K."/>
            <person name="Deflorio G."/>
            <person name="van Diepen L.T."/>
            <person name="Dunand C."/>
            <person name="Duplessis S."/>
            <person name="Durling M."/>
            <person name="Gonthier P."/>
            <person name="Grimwood J."/>
            <person name="Fossdal C.G."/>
            <person name="Hansson D."/>
            <person name="Henrissat B."/>
            <person name="Hietala A."/>
            <person name="Himmelstrand K."/>
            <person name="Hoffmeister D."/>
            <person name="Hogberg N."/>
            <person name="James T.Y."/>
            <person name="Karlsson M."/>
            <person name="Kohler A."/>
            <person name="Kues U."/>
            <person name="Lee Y.H."/>
            <person name="Lin Y.C."/>
            <person name="Lind M."/>
            <person name="Lindquist E."/>
            <person name="Lombard V."/>
            <person name="Lucas S."/>
            <person name="Lunden K."/>
            <person name="Morin E."/>
            <person name="Murat C."/>
            <person name="Park J."/>
            <person name="Raffaello T."/>
            <person name="Rouze P."/>
            <person name="Salamov A."/>
            <person name="Schmutz J."/>
            <person name="Solheim H."/>
            <person name="Stahlberg J."/>
            <person name="Velez H."/>
            <person name="de Vries R.P."/>
            <person name="Wiebenga A."/>
            <person name="Woodward S."/>
            <person name="Yakovlev I."/>
            <person name="Garbelotto M."/>
            <person name="Martin F."/>
            <person name="Grigoriev I.V."/>
            <person name="Stenlid J."/>
        </authorList>
    </citation>
    <scope>NUCLEOTIDE SEQUENCE [LARGE SCALE GENOMIC DNA]</scope>
    <source>
        <strain evidence="2 3">TC 32-1</strain>
    </source>
</reference>
<name>W4JTC9_HETIT</name>
<feature type="transmembrane region" description="Helical" evidence="1">
    <location>
        <begin position="133"/>
        <end position="150"/>
    </location>
</feature>
<feature type="transmembrane region" description="Helical" evidence="1">
    <location>
        <begin position="105"/>
        <end position="127"/>
    </location>
</feature>
<sequence>MRLYAMWKNNKYIVALLISLIAVESTVIGVVFGMTTKTVATNNPAQGVFICADGDKPGRPWATFYYTSILVTELAFLGLSLLRAWYDHRFGTGGRLMRILTRDSVYYFAVIFWIYLANQIIWCINILTLNEVATGFSFSVSTILANRLMISIRKLYYTKIEGSALHSIPSRDHSNFEVATTGPHYEGYELQTFQERTARSECSGHAIYLYELMFA</sequence>
<evidence type="ECO:0000313" key="2">
    <source>
        <dbReference type="EMBL" id="ETW76156.1"/>
    </source>
</evidence>
<dbReference type="EMBL" id="KI925465">
    <property type="protein sequence ID" value="ETW76156.1"/>
    <property type="molecule type" value="Genomic_DNA"/>
</dbReference>
<evidence type="ECO:0000313" key="3">
    <source>
        <dbReference type="Proteomes" id="UP000030671"/>
    </source>
</evidence>
<gene>
    <name evidence="2" type="ORF">HETIRDRAFT_66494</name>
</gene>
<keyword evidence="1" id="KW-0812">Transmembrane</keyword>
<organism evidence="2 3">
    <name type="scientific">Heterobasidion irregulare (strain TC 32-1)</name>
    <dbReference type="NCBI Taxonomy" id="747525"/>
    <lineage>
        <taxon>Eukaryota</taxon>
        <taxon>Fungi</taxon>
        <taxon>Dikarya</taxon>
        <taxon>Basidiomycota</taxon>
        <taxon>Agaricomycotina</taxon>
        <taxon>Agaricomycetes</taxon>
        <taxon>Russulales</taxon>
        <taxon>Bondarzewiaceae</taxon>
        <taxon>Heterobasidion</taxon>
        <taxon>Heterobasidion annosum species complex</taxon>
    </lineage>
</organism>
<dbReference type="KEGG" id="hir:HETIRDRAFT_66494"/>
<dbReference type="GeneID" id="20678781"/>
<accession>W4JTC9</accession>
<dbReference type="Proteomes" id="UP000030671">
    <property type="component" value="Unassembled WGS sequence"/>
</dbReference>
<dbReference type="InParanoid" id="W4JTC9"/>
<protein>
    <submittedName>
        <fullName evidence="2">Uncharacterized protein</fullName>
    </submittedName>
</protein>
<keyword evidence="1" id="KW-0472">Membrane</keyword>
<feature type="transmembrane region" description="Helical" evidence="1">
    <location>
        <begin position="12"/>
        <end position="34"/>
    </location>
</feature>
<proteinExistence type="predicted"/>
<dbReference type="eggNOG" id="ENOG502SVA4">
    <property type="taxonomic scope" value="Eukaryota"/>
</dbReference>
<dbReference type="OrthoDB" id="3256800at2759"/>